<evidence type="ECO:0000256" key="7">
    <source>
        <dbReference type="ARBA" id="ARBA00023135"/>
    </source>
</evidence>
<dbReference type="SUPFAM" id="SSF52540">
    <property type="entry name" value="P-loop containing nucleoside triphosphate hydrolases"/>
    <property type="match status" value="1"/>
</dbReference>
<sequence length="447" mass="49732">MIGFADRLAEITKKIKGASIIDEDFVKEVVRDVQRALLEADVDVKLVLELSKRIEKRALEEEPPAGVPKRDYLLRIVYEELVELLGGEKTEGLDIDLSRDVNVIMLVGLYGMGKTTTAAKLARYLQRKGYRVGLVGADPYRPAAGEQLRQLAEEVDVPVHVEDVDDAVEMAVKGVEALKDECDVVIVDTAGRDRLSEDLIDELREMAERIEPHEVLLVLDATVGQKAGDHAEAFHEAVQLTGVVITKLDTAAKGGGALSAVARTGAPIKFVGTGERVDDLEEFNPRSFVARLLGIGDIDELLRRTEEMLEEEEKAEDVLEGEFTLKDLYEQLEALSKMGPVDKLLQYVPGMGGGRNVRKISQITEERLKKYKVIMDSMTEKELENPEILNKSRIRRIAIGSGTSERDVIELLNHYRMMKDVIEDIQSGRIPRIGGELGRVIRNVLRG</sequence>
<keyword evidence="8 10" id="KW-0687">Ribonucleoprotein</keyword>
<keyword evidence="2 10" id="KW-0963">Cytoplasm</keyword>
<evidence type="ECO:0000256" key="1">
    <source>
        <dbReference type="ARBA" id="ARBA00005450"/>
    </source>
</evidence>
<evidence type="ECO:0000313" key="13">
    <source>
        <dbReference type="EMBL" id="HII71085.1"/>
    </source>
</evidence>
<dbReference type="InterPro" id="IPR027417">
    <property type="entry name" value="P-loop_NTPase"/>
</dbReference>
<feature type="coiled-coil region" evidence="11">
    <location>
        <begin position="295"/>
        <end position="322"/>
    </location>
</feature>
<keyword evidence="11" id="KW-0175">Coiled coil</keyword>
<dbReference type="SMR" id="A0A832T2N7"/>
<feature type="domain" description="SRP54-type proteins GTP-binding" evidence="12">
    <location>
        <begin position="267"/>
        <end position="280"/>
    </location>
</feature>
<feature type="binding site" evidence="10">
    <location>
        <begin position="188"/>
        <end position="192"/>
    </location>
    <ligand>
        <name>GTP</name>
        <dbReference type="ChEBI" id="CHEBI:37565"/>
    </ligand>
</feature>
<dbReference type="Gene3D" id="1.10.260.30">
    <property type="entry name" value="Signal recognition particle, SRP54 subunit, M-domain"/>
    <property type="match status" value="1"/>
</dbReference>
<evidence type="ECO:0000256" key="9">
    <source>
        <dbReference type="ARBA" id="ARBA00064051"/>
    </source>
</evidence>
<proteinExistence type="inferred from homology"/>
<evidence type="ECO:0000313" key="14">
    <source>
        <dbReference type="Proteomes" id="UP000619545"/>
    </source>
</evidence>
<dbReference type="InterPro" id="IPR004125">
    <property type="entry name" value="Signal_recog_particle_SRP54_M"/>
</dbReference>
<organism evidence="13 14">
    <name type="scientific">Methanopyrus kandleri</name>
    <dbReference type="NCBI Taxonomy" id="2320"/>
    <lineage>
        <taxon>Archaea</taxon>
        <taxon>Methanobacteriati</taxon>
        <taxon>Methanobacteriota</taxon>
        <taxon>Methanomada group</taxon>
        <taxon>Methanopyri</taxon>
        <taxon>Methanopyrales</taxon>
        <taxon>Methanopyraceae</taxon>
        <taxon>Methanopyrus</taxon>
    </lineage>
</organism>
<protein>
    <recommendedName>
        <fullName evidence="10">Signal recognition particle 54 kDa protein</fullName>
        <shortName evidence="10">SRP54</shortName>
        <ecNumber evidence="10">3.6.5.4</ecNumber>
    </recommendedName>
</protein>
<evidence type="ECO:0000256" key="3">
    <source>
        <dbReference type="ARBA" id="ARBA00022741"/>
    </source>
</evidence>
<dbReference type="SMART" id="SM00382">
    <property type="entry name" value="AAA"/>
    <property type="match status" value="1"/>
</dbReference>
<comment type="subcellular location">
    <subcellularLocation>
        <location evidence="10">Cytoplasm</location>
    </subcellularLocation>
    <text evidence="10">The SRP-RNC complex is targeted to the cytoplasmic membrane.</text>
</comment>
<comment type="subunit">
    <text evidence="9 10">Part of the signal recognition particle protein translocation system, which is composed of SRP and FtsY. Archaeal SRP consists of a 7S RNA molecule of 300 nucleotides and two protein subunits: SRP54 and SRP19.</text>
</comment>
<evidence type="ECO:0000256" key="5">
    <source>
        <dbReference type="ARBA" id="ARBA00022884"/>
    </source>
</evidence>
<dbReference type="FunFam" id="3.40.50.300:FF:000022">
    <property type="entry name" value="Signal recognition particle 54 kDa subunit"/>
    <property type="match status" value="1"/>
</dbReference>
<dbReference type="EMBL" id="DUJS01000005">
    <property type="protein sequence ID" value="HII71085.1"/>
    <property type="molecule type" value="Genomic_DNA"/>
</dbReference>
<dbReference type="GO" id="GO:0003924">
    <property type="term" value="F:GTPase activity"/>
    <property type="evidence" value="ECO:0007669"/>
    <property type="project" value="UniProtKB-UniRule"/>
</dbReference>
<accession>A0A832T2N7</accession>
<dbReference type="Pfam" id="PF02978">
    <property type="entry name" value="SRP_SPB"/>
    <property type="match status" value="1"/>
</dbReference>
<dbReference type="InterPro" id="IPR036891">
    <property type="entry name" value="Signal_recog_part_SRP54_M_sf"/>
</dbReference>
<dbReference type="EC" id="3.6.5.4" evidence="10"/>
<keyword evidence="4 10" id="KW-0378">Hydrolase</keyword>
<reference evidence="13" key="1">
    <citation type="journal article" date="2020" name="bioRxiv">
        <title>A rank-normalized archaeal taxonomy based on genome phylogeny resolves widespread incomplete and uneven classifications.</title>
        <authorList>
            <person name="Rinke C."/>
            <person name="Chuvochina M."/>
            <person name="Mussig A.J."/>
            <person name="Chaumeil P.-A."/>
            <person name="Waite D.W."/>
            <person name="Whitman W.B."/>
            <person name="Parks D.H."/>
            <person name="Hugenholtz P."/>
        </authorList>
    </citation>
    <scope>NUCLEOTIDE SEQUENCE</scope>
    <source>
        <strain evidence="13">UBA8853</strain>
    </source>
</reference>
<dbReference type="Pfam" id="PF02881">
    <property type="entry name" value="SRP54_N"/>
    <property type="match status" value="1"/>
</dbReference>
<comment type="function">
    <text evidence="10">Involved in targeting and insertion of nascent membrane proteins into the cytoplasmic membrane. Binds to the hydrophobic signal sequence of the ribosome-nascent chain (RNC) as it emerges from the ribosomes. The SRP-RNC complex is then targeted to the cytoplasmic membrane where it interacts with the SRP receptor FtsY.</text>
</comment>
<dbReference type="Gene3D" id="1.20.120.140">
    <property type="entry name" value="Signal recognition particle SRP54, nucleotide-binding domain"/>
    <property type="match status" value="1"/>
</dbReference>
<keyword evidence="3 10" id="KW-0547">Nucleotide-binding</keyword>
<dbReference type="PANTHER" id="PTHR11564">
    <property type="entry name" value="SIGNAL RECOGNITION PARTICLE 54K PROTEIN SRP54"/>
    <property type="match status" value="1"/>
</dbReference>
<evidence type="ECO:0000256" key="8">
    <source>
        <dbReference type="ARBA" id="ARBA00023274"/>
    </source>
</evidence>
<comment type="domain">
    <text evidence="10">Composed of three domains: the N-terminal N domain, which is responsible for interactions with the ribosome, the central G domain, which binds GTP, and the C-terminal M domain, which binds the RNA and the signal sequence of the RNC.</text>
</comment>
<dbReference type="GO" id="GO:0006614">
    <property type="term" value="P:SRP-dependent cotranslational protein targeting to membrane"/>
    <property type="evidence" value="ECO:0007669"/>
    <property type="project" value="InterPro"/>
</dbReference>
<dbReference type="SMART" id="SM00963">
    <property type="entry name" value="SRP54_N"/>
    <property type="match status" value="1"/>
</dbReference>
<keyword evidence="5 10" id="KW-0694">RNA-binding</keyword>
<feature type="binding site" evidence="10">
    <location>
        <begin position="246"/>
        <end position="249"/>
    </location>
    <ligand>
        <name>GTP</name>
        <dbReference type="ChEBI" id="CHEBI:37565"/>
    </ligand>
</feature>
<feature type="binding site" evidence="10">
    <location>
        <begin position="108"/>
        <end position="115"/>
    </location>
    <ligand>
        <name>GTP</name>
        <dbReference type="ChEBI" id="CHEBI:37565"/>
    </ligand>
</feature>
<keyword evidence="6 10" id="KW-0342">GTP-binding</keyword>
<dbReference type="GeneID" id="1478207"/>
<dbReference type="HAMAP" id="MF_00306">
    <property type="entry name" value="SRP54"/>
    <property type="match status" value="1"/>
</dbReference>
<evidence type="ECO:0000256" key="10">
    <source>
        <dbReference type="HAMAP-Rule" id="MF_00306"/>
    </source>
</evidence>
<dbReference type="GO" id="GO:0048500">
    <property type="term" value="C:signal recognition particle"/>
    <property type="evidence" value="ECO:0007669"/>
    <property type="project" value="UniProtKB-UniRule"/>
</dbReference>
<evidence type="ECO:0000256" key="6">
    <source>
        <dbReference type="ARBA" id="ARBA00023134"/>
    </source>
</evidence>
<dbReference type="SUPFAM" id="SSF47446">
    <property type="entry name" value="Signal peptide-binding domain"/>
    <property type="match status" value="1"/>
</dbReference>
<evidence type="ECO:0000256" key="4">
    <source>
        <dbReference type="ARBA" id="ARBA00022801"/>
    </source>
</evidence>
<dbReference type="AlphaFoldDB" id="A0A832T2N7"/>
<dbReference type="GO" id="GO:0008312">
    <property type="term" value="F:7S RNA binding"/>
    <property type="evidence" value="ECO:0007669"/>
    <property type="project" value="UniProtKB-UniRule"/>
</dbReference>
<dbReference type="RefSeq" id="WP_011019980.1">
    <property type="nucleotide sequence ID" value="NZ_DUJS01000005.1"/>
</dbReference>
<dbReference type="PROSITE" id="PS00300">
    <property type="entry name" value="SRP54"/>
    <property type="match status" value="1"/>
</dbReference>
<comment type="similarity">
    <text evidence="1 10">Belongs to the GTP-binding SRP family. SRP54 subfamily.</text>
</comment>
<dbReference type="GO" id="GO:0005525">
    <property type="term" value="F:GTP binding"/>
    <property type="evidence" value="ECO:0007669"/>
    <property type="project" value="UniProtKB-UniRule"/>
</dbReference>
<dbReference type="InterPro" id="IPR000897">
    <property type="entry name" value="SRP54_GTPase_dom"/>
</dbReference>
<dbReference type="OMA" id="GMTGQDA"/>
<comment type="caution">
    <text evidence="13">The sequence shown here is derived from an EMBL/GenBank/DDBJ whole genome shotgun (WGS) entry which is preliminary data.</text>
</comment>
<gene>
    <name evidence="13" type="primary">ffh</name>
    <name evidence="10" type="synonym">srp54</name>
    <name evidence="13" type="ORF">HA336_07640</name>
</gene>
<dbReference type="Pfam" id="PF00448">
    <property type="entry name" value="SRP54"/>
    <property type="match status" value="1"/>
</dbReference>
<comment type="catalytic activity">
    <reaction evidence="10">
        <text>GTP + H2O = GDP + phosphate + H(+)</text>
        <dbReference type="Rhea" id="RHEA:19669"/>
        <dbReference type="ChEBI" id="CHEBI:15377"/>
        <dbReference type="ChEBI" id="CHEBI:15378"/>
        <dbReference type="ChEBI" id="CHEBI:37565"/>
        <dbReference type="ChEBI" id="CHEBI:43474"/>
        <dbReference type="ChEBI" id="CHEBI:58189"/>
        <dbReference type="EC" id="3.6.5.4"/>
    </reaction>
</comment>
<evidence type="ECO:0000256" key="2">
    <source>
        <dbReference type="ARBA" id="ARBA00022490"/>
    </source>
</evidence>
<name>A0A832T2N7_9EURY</name>
<dbReference type="InterPro" id="IPR036225">
    <property type="entry name" value="SRP/SRP_N"/>
</dbReference>
<dbReference type="CDD" id="cd17875">
    <property type="entry name" value="SRP54_G"/>
    <property type="match status" value="1"/>
</dbReference>
<dbReference type="InterPro" id="IPR022941">
    <property type="entry name" value="SRP54"/>
</dbReference>
<dbReference type="InterPro" id="IPR003593">
    <property type="entry name" value="AAA+_ATPase"/>
</dbReference>
<keyword evidence="7 10" id="KW-0733">Signal recognition particle</keyword>
<dbReference type="Proteomes" id="UP000619545">
    <property type="component" value="Unassembled WGS sequence"/>
</dbReference>
<evidence type="ECO:0000259" key="12">
    <source>
        <dbReference type="PROSITE" id="PS00300"/>
    </source>
</evidence>
<dbReference type="Gene3D" id="3.40.50.300">
    <property type="entry name" value="P-loop containing nucleotide triphosphate hydrolases"/>
    <property type="match status" value="1"/>
</dbReference>
<evidence type="ECO:0000256" key="11">
    <source>
        <dbReference type="SAM" id="Coils"/>
    </source>
</evidence>
<dbReference type="InterPro" id="IPR042101">
    <property type="entry name" value="SRP54_N_sf"/>
</dbReference>
<dbReference type="InterPro" id="IPR013822">
    <property type="entry name" value="Signal_recog_particl_SRP54_hlx"/>
</dbReference>
<dbReference type="SUPFAM" id="SSF47364">
    <property type="entry name" value="Domain of the SRP/SRP receptor G-proteins"/>
    <property type="match status" value="1"/>
</dbReference>
<dbReference type="PANTHER" id="PTHR11564:SF5">
    <property type="entry name" value="SIGNAL RECOGNITION PARTICLE SUBUNIT SRP54"/>
    <property type="match status" value="1"/>
</dbReference>
<dbReference type="SMART" id="SM00962">
    <property type="entry name" value="SRP54"/>
    <property type="match status" value="1"/>
</dbReference>